<dbReference type="Pfam" id="PF00135">
    <property type="entry name" value="COesterase"/>
    <property type="match status" value="1"/>
</dbReference>
<dbReference type="InterPro" id="IPR019819">
    <property type="entry name" value="Carboxylesterase_B_CS"/>
</dbReference>
<dbReference type="InterPro" id="IPR025660">
    <property type="entry name" value="Pept_his_AS"/>
</dbReference>
<dbReference type="AlphaFoldDB" id="A0A813ZDV8"/>
<keyword evidence="8" id="KW-1015">Disulfide bond</keyword>
<sequence>MRTFLVFTFVTINCLLEIVQANRTIIVPTEYGDVLGYETDMARIFYGIPFAQPPIGDLRWNLPVPISKWTPKVLNATTRAPACPQPPCGGIPSILCPTIFSEDCLYLNIFTPLPSNSSSASRLPVMIFIPGGNFQYLDASVPVYESERIVNTTNVIIALIQFRLGVLGFLATGTKPDDIKGNYGILDQRLAIAWIKANIESFGGDPNQITLFGQSAGAQSVALHHITSEMQSFFQASIIQSAPMAIPFRTYEQYITPATLLAEELHCAVGDINCLRNASYQDVAAAQTKPWVPVIDNNIVKGQLIEVVKNTSFPLKPLVIGTLTEEAIFYVYEAWTKPVTLSFYIEVIMFTFREHAFKVLERYPPGEVDDLRPLMSKIATQWVFACSTRIYARKAASYSYVFGFPLDFDGWENETFCNNHVCHAGELPYTFESAWVNFTDAGKRVATSMATYWTNFAKTHDTNQPVSQSIVWPKMNIDETYLYFQDPLDREYASKEAEIVRRTIWEKNLVKIRKHNLEFDMGLHSYTMEMNRFGDLTHEEFKKQMNGFKMNTNVDSSKYDRHMFLAPSNVVIPDQVDWRKEGYVTPVKDQGQCGSCWAFSATGSLEGQTFAKTKVLPSLSEQQLVDCSDKFGNEGCDGGLMINAFEYIKQNNGIDSEKSYPYKAYDQKCRFKPEDVAATDVGFIYIKEKNETDLTIAIATVGPIAVAIDASQDSFQFYSGGIYNEPMCSSTDLDHGVLAVGYGSEGKKHPVDYYIVKNSWGDGWGDGGYILMSRNSDNQCGIATMASYPLV</sequence>
<accession>A0A813ZDV8</accession>
<evidence type="ECO:0000256" key="8">
    <source>
        <dbReference type="ARBA" id="ARBA00023157"/>
    </source>
</evidence>
<dbReference type="InterPro" id="IPR019826">
    <property type="entry name" value="Carboxylesterase_B_AS"/>
</dbReference>
<dbReference type="CDD" id="cd02248">
    <property type="entry name" value="Peptidase_C1A"/>
    <property type="match status" value="1"/>
</dbReference>
<keyword evidence="5" id="KW-0378">Hydrolase</keyword>
<dbReference type="GO" id="GO:0031410">
    <property type="term" value="C:cytoplasmic vesicle"/>
    <property type="evidence" value="ECO:0007669"/>
    <property type="project" value="UniProtKB-ARBA"/>
</dbReference>
<keyword evidence="6" id="KW-0788">Thiol protease</keyword>
<feature type="domain" description="Cathepsin propeptide inhibitor" evidence="11">
    <location>
        <begin position="481"/>
        <end position="541"/>
    </location>
</feature>
<dbReference type="GO" id="GO:0005767">
    <property type="term" value="C:secondary lysosome"/>
    <property type="evidence" value="ECO:0007669"/>
    <property type="project" value="UniProtKB-ARBA"/>
</dbReference>
<dbReference type="FunFam" id="2.40.50.170:FF:000001">
    <property type="entry name" value="Cathepsin L1"/>
    <property type="match status" value="1"/>
</dbReference>
<name>A0A813ZDV8_9BILA</name>
<keyword evidence="4 9" id="KW-0732">Signal</keyword>
<feature type="chain" id="PRO_5032443141" evidence="9">
    <location>
        <begin position="22"/>
        <end position="791"/>
    </location>
</feature>
<gene>
    <name evidence="12" type="ORF">ZHD862_LOCUS7199</name>
</gene>
<feature type="signal peptide" evidence="9">
    <location>
        <begin position="1"/>
        <end position="21"/>
    </location>
</feature>
<dbReference type="InterPro" id="IPR000169">
    <property type="entry name" value="Pept_cys_AS"/>
</dbReference>
<dbReference type="PRINTS" id="PR00705">
    <property type="entry name" value="PAPAIN"/>
</dbReference>
<dbReference type="FunFam" id="3.90.70.10:FF:000006">
    <property type="entry name" value="Cathepsin S"/>
    <property type="match status" value="1"/>
</dbReference>
<evidence type="ECO:0000313" key="12">
    <source>
        <dbReference type="EMBL" id="CAF0897250.1"/>
    </source>
</evidence>
<evidence type="ECO:0000256" key="9">
    <source>
        <dbReference type="SAM" id="SignalP"/>
    </source>
</evidence>
<dbReference type="GO" id="GO:0012505">
    <property type="term" value="C:endomembrane system"/>
    <property type="evidence" value="ECO:0007669"/>
    <property type="project" value="UniProtKB-ARBA"/>
</dbReference>
<dbReference type="Proteomes" id="UP000663864">
    <property type="component" value="Unassembled WGS sequence"/>
</dbReference>
<evidence type="ECO:0000256" key="2">
    <source>
        <dbReference type="ARBA" id="ARBA00008455"/>
    </source>
</evidence>
<dbReference type="SMART" id="SM00645">
    <property type="entry name" value="Pept_C1"/>
    <property type="match status" value="1"/>
</dbReference>
<dbReference type="EMBL" id="CAJNOT010000215">
    <property type="protein sequence ID" value="CAF0897250.1"/>
    <property type="molecule type" value="Genomic_DNA"/>
</dbReference>
<dbReference type="InterPro" id="IPR002018">
    <property type="entry name" value="CarbesteraseB"/>
</dbReference>
<evidence type="ECO:0000259" key="10">
    <source>
        <dbReference type="SMART" id="SM00645"/>
    </source>
</evidence>
<dbReference type="SMART" id="SM00848">
    <property type="entry name" value="Inhibitor_I29"/>
    <property type="match status" value="1"/>
</dbReference>
<dbReference type="Gene3D" id="2.40.50.170">
    <property type="entry name" value="Cysteine proteinases. Chain C"/>
    <property type="match status" value="1"/>
</dbReference>
<dbReference type="InterPro" id="IPR013201">
    <property type="entry name" value="Prot_inhib_I29"/>
</dbReference>
<organism evidence="12 13">
    <name type="scientific">Rotaria sordida</name>
    <dbReference type="NCBI Taxonomy" id="392033"/>
    <lineage>
        <taxon>Eukaryota</taxon>
        <taxon>Metazoa</taxon>
        <taxon>Spiralia</taxon>
        <taxon>Gnathifera</taxon>
        <taxon>Rotifera</taxon>
        <taxon>Eurotatoria</taxon>
        <taxon>Bdelloidea</taxon>
        <taxon>Philodinida</taxon>
        <taxon>Philodinidae</taxon>
        <taxon>Rotaria</taxon>
    </lineage>
</organism>
<dbReference type="Pfam" id="PF00112">
    <property type="entry name" value="Peptidase_C1"/>
    <property type="match status" value="1"/>
</dbReference>
<comment type="similarity">
    <text evidence="1">Belongs to the type-B carboxylesterase/lipase family.</text>
</comment>
<dbReference type="SUPFAM" id="SSF53474">
    <property type="entry name" value="alpha/beta-Hydrolases"/>
    <property type="match status" value="1"/>
</dbReference>
<dbReference type="Gene3D" id="3.90.70.10">
    <property type="entry name" value="Cysteine proteinases"/>
    <property type="match status" value="1"/>
</dbReference>
<dbReference type="PANTHER" id="PTHR45570">
    <property type="entry name" value="CARBOXYLIC ESTER HYDROLASE"/>
    <property type="match status" value="1"/>
</dbReference>
<evidence type="ECO:0000256" key="1">
    <source>
        <dbReference type="ARBA" id="ARBA00005964"/>
    </source>
</evidence>
<evidence type="ECO:0000313" key="13">
    <source>
        <dbReference type="Proteomes" id="UP000663864"/>
    </source>
</evidence>
<evidence type="ECO:0000259" key="11">
    <source>
        <dbReference type="SMART" id="SM00848"/>
    </source>
</evidence>
<feature type="domain" description="Peptidase C1A papain C-terminal" evidence="10">
    <location>
        <begin position="572"/>
        <end position="790"/>
    </location>
</feature>
<dbReference type="InterPro" id="IPR029058">
    <property type="entry name" value="AB_hydrolase_fold"/>
</dbReference>
<comment type="caution">
    <text evidence="12">The sequence shown here is derived from an EMBL/GenBank/DDBJ whole genome shotgun (WGS) entry which is preliminary data.</text>
</comment>
<dbReference type="Gene3D" id="3.40.50.1820">
    <property type="entry name" value="alpha/beta hydrolase"/>
    <property type="match status" value="1"/>
</dbReference>
<evidence type="ECO:0000256" key="4">
    <source>
        <dbReference type="ARBA" id="ARBA00022729"/>
    </source>
</evidence>
<evidence type="ECO:0000256" key="7">
    <source>
        <dbReference type="ARBA" id="ARBA00023145"/>
    </source>
</evidence>
<protein>
    <submittedName>
        <fullName evidence="12">Uncharacterized protein</fullName>
    </submittedName>
</protein>
<keyword evidence="3" id="KW-0645">Protease</keyword>
<dbReference type="InterPro" id="IPR000668">
    <property type="entry name" value="Peptidase_C1A_C"/>
</dbReference>
<dbReference type="PROSITE" id="PS00941">
    <property type="entry name" value="CARBOXYLESTERASE_B_2"/>
    <property type="match status" value="1"/>
</dbReference>
<dbReference type="PROSITE" id="PS00139">
    <property type="entry name" value="THIOL_PROTEASE_CYS"/>
    <property type="match status" value="1"/>
</dbReference>
<dbReference type="PROSITE" id="PS00122">
    <property type="entry name" value="CARBOXYLESTERASE_B_1"/>
    <property type="match status" value="1"/>
</dbReference>
<dbReference type="SUPFAM" id="SSF54001">
    <property type="entry name" value="Cysteine proteinases"/>
    <property type="match status" value="1"/>
</dbReference>
<keyword evidence="7" id="KW-0865">Zymogen</keyword>
<evidence type="ECO:0000256" key="6">
    <source>
        <dbReference type="ARBA" id="ARBA00022807"/>
    </source>
</evidence>
<dbReference type="InterPro" id="IPR038765">
    <property type="entry name" value="Papain-like_cys_pep_sf"/>
</dbReference>
<reference evidence="12" key="1">
    <citation type="submission" date="2021-02" db="EMBL/GenBank/DDBJ databases">
        <authorList>
            <person name="Nowell W R."/>
        </authorList>
    </citation>
    <scope>NUCLEOTIDE SEQUENCE</scope>
</reference>
<dbReference type="GO" id="GO:0006508">
    <property type="term" value="P:proteolysis"/>
    <property type="evidence" value="ECO:0007669"/>
    <property type="project" value="UniProtKB-KW"/>
</dbReference>
<dbReference type="InterPro" id="IPR039417">
    <property type="entry name" value="Peptidase_C1A_papain-like"/>
</dbReference>
<dbReference type="PROSITE" id="PS00639">
    <property type="entry name" value="THIOL_PROTEASE_HIS"/>
    <property type="match status" value="1"/>
</dbReference>
<dbReference type="GO" id="GO:0008234">
    <property type="term" value="F:cysteine-type peptidase activity"/>
    <property type="evidence" value="ECO:0007669"/>
    <property type="project" value="UniProtKB-KW"/>
</dbReference>
<comment type="similarity">
    <text evidence="2">Belongs to the peptidase C1 family.</text>
</comment>
<dbReference type="PANTHER" id="PTHR45570:SF1">
    <property type="entry name" value="CARBOXYLIC ESTER HYDROLASE"/>
    <property type="match status" value="1"/>
</dbReference>
<proteinExistence type="inferred from homology"/>
<evidence type="ECO:0000256" key="5">
    <source>
        <dbReference type="ARBA" id="ARBA00022801"/>
    </source>
</evidence>
<evidence type="ECO:0000256" key="3">
    <source>
        <dbReference type="ARBA" id="ARBA00022670"/>
    </source>
</evidence>